<evidence type="ECO:0000313" key="10">
    <source>
        <dbReference type="Proteomes" id="UP000290517"/>
    </source>
</evidence>
<dbReference type="Proteomes" id="UP000289805">
    <property type="component" value="Unassembled WGS sequence"/>
</dbReference>
<reference evidence="9 10" key="1">
    <citation type="submission" date="2019-01" db="EMBL/GenBank/DDBJ databases">
        <title>Oerskovia turbata Genome sequencing and assembly.</title>
        <authorList>
            <person name="Dou T."/>
        </authorList>
    </citation>
    <scope>NUCLEOTIDE SEQUENCE [LARGE SCALE GENOMIC DNA]</scope>
    <source>
        <strain evidence="8 9">JCM12123</strain>
        <strain evidence="7 10">JCM3160</strain>
    </source>
</reference>
<evidence type="ECO:0000313" key="8">
    <source>
        <dbReference type="EMBL" id="RXR36215.1"/>
    </source>
</evidence>
<evidence type="ECO:0000313" key="9">
    <source>
        <dbReference type="Proteomes" id="UP000289805"/>
    </source>
</evidence>
<dbReference type="STRING" id="1713.GCA_000718325_00210"/>
<dbReference type="EMBL" id="SDJQ01000004">
    <property type="protein sequence ID" value="RXR36215.1"/>
    <property type="molecule type" value="Genomic_DNA"/>
</dbReference>
<dbReference type="PROSITE" id="PS50983">
    <property type="entry name" value="FE_B12_PBP"/>
    <property type="match status" value="1"/>
</dbReference>
<keyword evidence="3" id="KW-0813">Transport</keyword>
<dbReference type="InterPro" id="IPR051313">
    <property type="entry name" value="Bact_iron-sidero_bind"/>
</dbReference>
<proteinExistence type="inferred from homology"/>
<dbReference type="SUPFAM" id="SSF53807">
    <property type="entry name" value="Helical backbone' metal receptor"/>
    <property type="match status" value="1"/>
</dbReference>
<accession>A0A4Q1L0R8</accession>
<comment type="similarity">
    <text evidence="2">Belongs to the bacterial solute-binding protein 8 family.</text>
</comment>
<comment type="subcellular location">
    <subcellularLocation>
        <location evidence="1">Cell envelope</location>
    </subcellularLocation>
</comment>
<feature type="domain" description="Fe/B12 periplasmic-binding" evidence="6">
    <location>
        <begin position="95"/>
        <end position="364"/>
    </location>
</feature>
<protein>
    <submittedName>
        <fullName evidence="8">ABC transporter substrate-binding protein</fullName>
    </submittedName>
</protein>
<name>A0A4Q1L0R8_9CELL</name>
<feature type="compositionally biased region" description="Low complexity" evidence="5">
    <location>
        <begin position="24"/>
        <end position="34"/>
    </location>
</feature>
<dbReference type="OrthoDB" id="1846031at2"/>
<dbReference type="EMBL" id="SDJR01000003">
    <property type="protein sequence ID" value="RXR26943.1"/>
    <property type="molecule type" value="Genomic_DNA"/>
</dbReference>
<keyword evidence="10" id="KW-1185">Reference proteome</keyword>
<evidence type="ECO:0000259" key="6">
    <source>
        <dbReference type="PROSITE" id="PS50983"/>
    </source>
</evidence>
<evidence type="ECO:0000256" key="4">
    <source>
        <dbReference type="ARBA" id="ARBA00022729"/>
    </source>
</evidence>
<feature type="region of interest" description="Disordered" evidence="5">
    <location>
        <begin position="1"/>
        <end position="34"/>
    </location>
</feature>
<evidence type="ECO:0000256" key="5">
    <source>
        <dbReference type="SAM" id="MobiDB-lite"/>
    </source>
</evidence>
<dbReference type="GO" id="GO:0030288">
    <property type="term" value="C:outer membrane-bounded periplasmic space"/>
    <property type="evidence" value="ECO:0007669"/>
    <property type="project" value="TreeGrafter"/>
</dbReference>
<sequence length="364" mass="37944">MPTHPLRSTARPRQTHLKEKPSMSSTRTLTTARGTRTSRATAWFLVPALAAVLAVGGCAGGTSAADEPAGSSAEAGTRTVETAFGTVDIPADPQRVVALEGGAGPLLEAGIVPVATADGDWAESYLPEEFEQVADLPIVMGADGWDYEKIASLDPDLIVGFVRGGKEEELSAEKKADFDKLSQIAPTVLVRATGSATVKDASVAIASALGAGEDAEATKAEYDARVAEIKETYGDVIAANTFAGLDSFEEVTVYSQISWLGGILADIGAPLPQVVAEETAENGVFLSAEQLGQVADATVVLTEQTVDGRPGPGAEELEATSTYQSLPAVTAGHAYGIRYFFADRYSLALDVLDQLEVVLKDLQG</sequence>
<evidence type="ECO:0000256" key="3">
    <source>
        <dbReference type="ARBA" id="ARBA00022448"/>
    </source>
</evidence>
<keyword evidence="4" id="KW-0732">Signal</keyword>
<dbReference type="Pfam" id="PF01497">
    <property type="entry name" value="Peripla_BP_2"/>
    <property type="match status" value="1"/>
</dbReference>
<dbReference type="GO" id="GO:1901678">
    <property type="term" value="P:iron coordination entity transport"/>
    <property type="evidence" value="ECO:0007669"/>
    <property type="project" value="UniProtKB-ARBA"/>
</dbReference>
<dbReference type="AlphaFoldDB" id="A0A4Q1L0R8"/>
<comment type="caution">
    <text evidence="8">The sequence shown here is derived from an EMBL/GenBank/DDBJ whole genome shotgun (WGS) entry which is preliminary data.</text>
</comment>
<organism evidence="8 9">
    <name type="scientific">Oerskovia turbata</name>
    <dbReference type="NCBI Taxonomy" id="1713"/>
    <lineage>
        <taxon>Bacteria</taxon>
        <taxon>Bacillati</taxon>
        <taxon>Actinomycetota</taxon>
        <taxon>Actinomycetes</taxon>
        <taxon>Micrococcales</taxon>
        <taxon>Cellulomonadaceae</taxon>
        <taxon>Oerskovia</taxon>
    </lineage>
</organism>
<dbReference type="Gene3D" id="3.40.50.1980">
    <property type="entry name" value="Nitrogenase molybdenum iron protein domain"/>
    <property type="match status" value="2"/>
</dbReference>
<evidence type="ECO:0000313" key="7">
    <source>
        <dbReference type="EMBL" id="RXR26943.1"/>
    </source>
</evidence>
<dbReference type="Proteomes" id="UP000290517">
    <property type="component" value="Unassembled WGS sequence"/>
</dbReference>
<dbReference type="InterPro" id="IPR002491">
    <property type="entry name" value="ABC_transptr_periplasmic_BD"/>
</dbReference>
<gene>
    <name evidence="7" type="ORF">EQW73_05635</name>
    <name evidence="8" type="ORF">EQW78_02790</name>
</gene>
<dbReference type="PANTHER" id="PTHR30532:SF1">
    <property type="entry name" value="IRON(3+)-HYDROXAMATE-BINDING PROTEIN FHUD"/>
    <property type="match status" value="1"/>
</dbReference>
<evidence type="ECO:0000256" key="2">
    <source>
        <dbReference type="ARBA" id="ARBA00008814"/>
    </source>
</evidence>
<dbReference type="PANTHER" id="PTHR30532">
    <property type="entry name" value="IRON III DICITRATE-BINDING PERIPLASMIC PROTEIN"/>
    <property type="match status" value="1"/>
</dbReference>
<evidence type="ECO:0000256" key="1">
    <source>
        <dbReference type="ARBA" id="ARBA00004196"/>
    </source>
</evidence>